<comment type="caution">
    <text evidence="6">The sequence shown here is derived from an EMBL/GenBank/DDBJ whole genome shotgun (WGS) entry which is preliminary data.</text>
</comment>
<dbReference type="Proteomes" id="UP001567572">
    <property type="component" value="Unassembled WGS sequence"/>
</dbReference>
<evidence type="ECO:0000256" key="1">
    <source>
        <dbReference type="ARBA" id="ARBA00022553"/>
    </source>
</evidence>
<evidence type="ECO:0000256" key="5">
    <source>
        <dbReference type="ARBA" id="ARBA00024207"/>
    </source>
</evidence>
<protein>
    <submittedName>
        <fullName evidence="6">HepT-like ribonuclease domain-containing protein</fullName>
    </submittedName>
</protein>
<dbReference type="GO" id="GO:0016787">
    <property type="term" value="F:hydrolase activity"/>
    <property type="evidence" value="ECO:0007669"/>
    <property type="project" value="UniProtKB-KW"/>
</dbReference>
<evidence type="ECO:0000256" key="2">
    <source>
        <dbReference type="ARBA" id="ARBA00022649"/>
    </source>
</evidence>
<dbReference type="InterPro" id="IPR008201">
    <property type="entry name" value="HepT-like"/>
</dbReference>
<evidence type="ECO:0000313" key="6">
    <source>
        <dbReference type="EMBL" id="MEZ3163815.1"/>
    </source>
</evidence>
<dbReference type="GO" id="GO:0004518">
    <property type="term" value="F:nuclease activity"/>
    <property type="evidence" value="ECO:0007669"/>
    <property type="project" value="UniProtKB-KW"/>
</dbReference>
<keyword evidence="3" id="KW-0540">Nuclease</keyword>
<reference evidence="6 7" key="1">
    <citation type="submission" date="2024-06" db="EMBL/GenBank/DDBJ databases">
        <title>Halorubrum miltondacostae sp. nov., a potential PHA producer isolated from an inland solar saltern in Rio Maior, Portugal.</title>
        <authorList>
            <person name="Albuquerque L."/>
            <person name="Viver T."/>
            <person name="Barroso C."/>
            <person name="Claudino R."/>
            <person name="Galvan M."/>
            <person name="Simoes G."/>
            <person name="Lobo Da Cunha A."/>
            <person name="Egas C."/>
        </authorList>
    </citation>
    <scope>NUCLEOTIDE SEQUENCE [LARGE SCALE GENOMIC DNA]</scope>
    <source>
        <strain evidence="6 7">RMP-11</strain>
    </source>
</reference>
<keyword evidence="2" id="KW-1277">Toxin-antitoxin system</keyword>
<keyword evidence="7" id="KW-1185">Reference proteome</keyword>
<dbReference type="RefSeq" id="WP_371161960.1">
    <property type="nucleotide sequence ID" value="NZ_JBEDNY010000002.1"/>
</dbReference>
<dbReference type="EMBL" id="JBEDNY010000002">
    <property type="protein sequence ID" value="MEZ3163815.1"/>
    <property type="molecule type" value="Genomic_DNA"/>
</dbReference>
<evidence type="ECO:0000256" key="4">
    <source>
        <dbReference type="ARBA" id="ARBA00022801"/>
    </source>
</evidence>
<sequence>MQVFDREGVTDIETADTLVAAIGFRNMLAHEYERVEYNEVYKTLHTGLSVYKNYINRFEWWGVDLTLCILTAVNLKYRRRGKLAQSV</sequence>
<keyword evidence="1" id="KW-0597">Phosphoprotein</keyword>
<dbReference type="Gene3D" id="1.20.120.580">
    <property type="entry name" value="bsu32300-like"/>
    <property type="match status" value="1"/>
</dbReference>
<name>A0ABD5M687_9EURY</name>
<proteinExistence type="inferred from homology"/>
<evidence type="ECO:0000256" key="3">
    <source>
        <dbReference type="ARBA" id="ARBA00022722"/>
    </source>
</evidence>
<comment type="similarity">
    <text evidence="5">Belongs to the HepT RNase toxin family.</text>
</comment>
<gene>
    <name evidence="6" type="ORF">ABNG04_07980</name>
</gene>
<keyword evidence="4" id="KW-0378">Hydrolase</keyword>
<dbReference type="AlphaFoldDB" id="A0ABD5M687"/>
<accession>A0ABD5M687</accession>
<dbReference type="InterPro" id="IPR037038">
    <property type="entry name" value="HepT-like_sf"/>
</dbReference>
<dbReference type="Pfam" id="PF01934">
    <property type="entry name" value="HepT-like"/>
    <property type="match status" value="1"/>
</dbReference>
<organism evidence="6 7">
    <name type="scientific">Halorubrum miltondacostae</name>
    <dbReference type="NCBI Taxonomy" id="3076378"/>
    <lineage>
        <taxon>Archaea</taxon>
        <taxon>Methanobacteriati</taxon>
        <taxon>Methanobacteriota</taxon>
        <taxon>Stenosarchaea group</taxon>
        <taxon>Halobacteria</taxon>
        <taxon>Halobacteriales</taxon>
        <taxon>Haloferacaceae</taxon>
        <taxon>Halorubrum</taxon>
    </lineage>
</organism>
<evidence type="ECO:0000313" key="7">
    <source>
        <dbReference type="Proteomes" id="UP001567572"/>
    </source>
</evidence>